<dbReference type="Proteomes" id="UP000575241">
    <property type="component" value="Unassembled WGS sequence"/>
</dbReference>
<proteinExistence type="predicted"/>
<dbReference type="AlphaFoldDB" id="A0A7W7JYM8"/>
<accession>A0A7W7JYM8</accession>
<evidence type="ECO:0000313" key="3">
    <source>
        <dbReference type="Proteomes" id="UP000575241"/>
    </source>
</evidence>
<protein>
    <submittedName>
        <fullName evidence="2">Uncharacterized metal-binding protein YceD (DUF177 family)</fullName>
    </submittedName>
</protein>
<keyword evidence="3" id="KW-1185">Reference proteome</keyword>
<dbReference type="EMBL" id="JACHLN010000001">
    <property type="protein sequence ID" value="MBB4837779.1"/>
    <property type="molecule type" value="Genomic_DNA"/>
</dbReference>
<organism evidence="2 3">
    <name type="scientific">Sphingomonas kyeonggiensis</name>
    <dbReference type="NCBI Taxonomy" id="1268553"/>
    <lineage>
        <taxon>Bacteria</taxon>
        <taxon>Pseudomonadati</taxon>
        <taxon>Pseudomonadota</taxon>
        <taxon>Alphaproteobacteria</taxon>
        <taxon>Sphingomonadales</taxon>
        <taxon>Sphingomonadaceae</taxon>
        <taxon>Sphingomonas</taxon>
    </lineage>
</organism>
<dbReference type="RefSeq" id="WP_184162856.1">
    <property type="nucleotide sequence ID" value="NZ_JACHLN010000001.1"/>
</dbReference>
<name>A0A7W7JYM8_9SPHN</name>
<feature type="region of interest" description="Disordered" evidence="1">
    <location>
        <begin position="161"/>
        <end position="183"/>
    </location>
</feature>
<dbReference type="InterPro" id="IPR003772">
    <property type="entry name" value="YceD"/>
</dbReference>
<dbReference type="Pfam" id="PF02620">
    <property type="entry name" value="YceD"/>
    <property type="match status" value="1"/>
</dbReference>
<gene>
    <name evidence="2" type="ORF">HNP52_000830</name>
</gene>
<reference evidence="2 3" key="1">
    <citation type="submission" date="2020-08" db="EMBL/GenBank/DDBJ databases">
        <title>Functional genomics of gut bacteria from endangered species of beetles.</title>
        <authorList>
            <person name="Carlos-Shanley C."/>
        </authorList>
    </citation>
    <scope>NUCLEOTIDE SEQUENCE [LARGE SCALE GENOMIC DNA]</scope>
    <source>
        <strain evidence="2 3">S00224</strain>
    </source>
</reference>
<evidence type="ECO:0000256" key="1">
    <source>
        <dbReference type="SAM" id="MobiDB-lite"/>
    </source>
</evidence>
<sequence>MIQSEFNRPQRLDTIGAGESQVQVQAEPNERIALAERFGLKSIDSLAADYRIRRDAQGIIATGHLSARVVQACVITDEPVPANIEEDFAIRFLPESEGDAGEEEMELSEDECDIVFYSGGAIDLGEAAAETLALALDPYPRSPSAETALRDAGVISEEEAKRLAEESGPFGGLAGLRDKLGKD</sequence>
<comment type="caution">
    <text evidence="2">The sequence shown here is derived from an EMBL/GenBank/DDBJ whole genome shotgun (WGS) entry which is preliminary data.</text>
</comment>
<feature type="region of interest" description="Disordered" evidence="1">
    <location>
        <begin position="1"/>
        <end position="21"/>
    </location>
</feature>
<evidence type="ECO:0000313" key="2">
    <source>
        <dbReference type="EMBL" id="MBB4837779.1"/>
    </source>
</evidence>